<dbReference type="Proteomes" id="UP000198820">
    <property type="component" value="Unassembled WGS sequence"/>
</dbReference>
<sequence length="445" mass="51699">MSNILSETYIKLLNNIILPIGDKAFGGDYIKHLKEWNQFDLKSSDELAEIQRARLSEILTHAHETVPFYKNKIDKSFTDPYQTLKKLPVLSKTLLTEKREELVSDQFSEDELSKNFSSGSTGVQSYSYSLPKDVFLNQAIQRHWFLWTGYRQGDPVMQFGISPQRTLVKKLKDIFFNATYVNAFSISEEDCKQLYLKLKKKKIQFMIGYPSAIYQLAKWMKENDKKHQIKSIISLGDKLFSHYEKLFQDVFNKPLVMDTYGCAEGFLIAARLDHPYYYISSPHVVVEIVDDEGNEVKDGEMGHVLLTSLTNYAQPFLRYKLGDLAVRLPKNEYPESPQFNYPLLKKIVGRETDAIHTPTNISLTVHSFTGIFEYYEEIVQFKVIQTTKENLLIEYISEEQIDLIIKEIKKKLDKLTQNSMKIDFERVEKISAMKSGKPQIIEKRI</sequence>
<dbReference type="PANTHER" id="PTHR36932:SF1">
    <property type="entry name" value="CAPSULAR POLYSACCHARIDE BIOSYNTHESIS PROTEIN"/>
    <property type="match status" value="1"/>
</dbReference>
<name>A0A1H4BMS0_9FLAO</name>
<dbReference type="InterPro" id="IPR000873">
    <property type="entry name" value="AMP-dep_synth/lig_dom"/>
</dbReference>
<dbReference type="PANTHER" id="PTHR36932">
    <property type="entry name" value="CAPSULAR POLYSACCHARIDE BIOSYNTHESIS PROTEIN"/>
    <property type="match status" value="1"/>
</dbReference>
<reference evidence="2 3" key="1">
    <citation type="submission" date="2016-10" db="EMBL/GenBank/DDBJ databases">
        <authorList>
            <person name="de Groot N.N."/>
        </authorList>
    </citation>
    <scope>NUCLEOTIDE SEQUENCE [LARGE SCALE GENOMIC DNA]</scope>
    <source>
        <strain evidence="2 3">DSM 23581</strain>
    </source>
</reference>
<dbReference type="SUPFAM" id="SSF56801">
    <property type="entry name" value="Acetyl-CoA synthetase-like"/>
    <property type="match status" value="1"/>
</dbReference>
<keyword evidence="2" id="KW-0436">Ligase</keyword>
<dbReference type="Pfam" id="PF00501">
    <property type="entry name" value="AMP-binding"/>
    <property type="match status" value="1"/>
</dbReference>
<organism evidence="2 3">
    <name type="scientific">Psychroflexus halocasei</name>
    <dbReference type="NCBI Taxonomy" id="908615"/>
    <lineage>
        <taxon>Bacteria</taxon>
        <taxon>Pseudomonadati</taxon>
        <taxon>Bacteroidota</taxon>
        <taxon>Flavobacteriia</taxon>
        <taxon>Flavobacteriales</taxon>
        <taxon>Flavobacteriaceae</taxon>
        <taxon>Psychroflexus</taxon>
    </lineage>
</organism>
<gene>
    <name evidence="2" type="ORF">SAMN05421540_10699</name>
</gene>
<dbReference type="Gene3D" id="3.40.50.12780">
    <property type="entry name" value="N-terminal domain of ligase-like"/>
    <property type="match status" value="1"/>
</dbReference>
<evidence type="ECO:0000313" key="2">
    <source>
        <dbReference type="EMBL" id="SEA49338.1"/>
    </source>
</evidence>
<protein>
    <submittedName>
        <fullName evidence="2">Phenylacetate-coenzyme A ligase PaaK, adenylate-forming domain family</fullName>
    </submittedName>
</protein>
<dbReference type="InterPro" id="IPR053158">
    <property type="entry name" value="CapK_Type1_Caps_Biosynth"/>
</dbReference>
<dbReference type="EMBL" id="FNQF01000006">
    <property type="protein sequence ID" value="SEA49338.1"/>
    <property type="molecule type" value="Genomic_DNA"/>
</dbReference>
<evidence type="ECO:0000313" key="3">
    <source>
        <dbReference type="Proteomes" id="UP000198820"/>
    </source>
</evidence>
<dbReference type="RefSeq" id="WP_093244294.1">
    <property type="nucleotide sequence ID" value="NZ_FNQF01000006.1"/>
</dbReference>
<dbReference type="AlphaFoldDB" id="A0A1H4BMS0"/>
<proteinExistence type="predicted"/>
<keyword evidence="3" id="KW-1185">Reference proteome</keyword>
<feature type="domain" description="AMP-dependent synthetase/ligase" evidence="1">
    <location>
        <begin position="191"/>
        <end position="306"/>
    </location>
</feature>
<evidence type="ECO:0000259" key="1">
    <source>
        <dbReference type="Pfam" id="PF00501"/>
    </source>
</evidence>
<dbReference type="InterPro" id="IPR042099">
    <property type="entry name" value="ANL_N_sf"/>
</dbReference>
<dbReference type="GO" id="GO:0016874">
    <property type="term" value="F:ligase activity"/>
    <property type="evidence" value="ECO:0007669"/>
    <property type="project" value="UniProtKB-KW"/>
</dbReference>
<dbReference type="STRING" id="908615.SAMN05421540_10699"/>
<accession>A0A1H4BMS0</accession>